<keyword evidence="1" id="KW-0472">Membrane</keyword>
<dbReference type="AlphaFoldDB" id="A0A1G2PV84"/>
<gene>
    <name evidence="2" type="ORF">A3A97_04955</name>
</gene>
<comment type="caution">
    <text evidence="2">The sequence shown here is derived from an EMBL/GenBank/DDBJ whole genome shotgun (WGS) entry which is preliminary data.</text>
</comment>
<feature type="transmembrane region" description="Helical" evidence="1">
    <location>
        <begin position="7"/>
        <end position="25"/>
    </location>
</feature>
<proteinExistence type="predicted"/>
<keyword evidence="1" id="KW-0812">Transmembrane</keyword>
<feature type="transmembrane region" description="Helical" evidence="1">
    <location>
        <begin position="89"/>
        <end position="111"/>
    </location>
</feature>
<name>A0A1G2PV84_9BACT</name>
<sequence>MALWWNRAFNLSFAILILSLAFFFFGLFTWLYPLMFLVSCCLLIVLGLYKKFKDKDYTNAFYVIFLMVLTSITLYSLLIFLNFDILDNLLLSFFVLVVINIIIGKLSKFLANKCVKRLPKAWLG</sequence>
<protein>
    <submittedName>
        <fullName evidence="2">Uncharacterized protein</fullName>
    </submittedName>
</protein>
<dbReference type="Proteomes" id="UP000176951">
    <property type="component" value="Unassembled WGS sequence"/>
</dbReference>
<organism evidence="2 3">
    <name type="scientific">Candidatus Terrybacteria bacterium RIFCSPLOWO2_01_FULL_40_23</name>
    <dbReference type="NCBI Taxonomy" id="1802366"/>
    <lineage>
        <taxon>Bacteria</taxon>
        <taxon>Candidatus Terryibacteriota</taxon>
    </lineage>
</organism>
<feature type="transmembrane region" description="Helical" evidence="1">
    <location>
        <begin position="31"/>
        <end position="49"/>
    </location>
</feature>
<keyword evidence="1" id="KW-1133">Transmembrane helix</keyword>
<dbReference type="EMBL" id="MHSW01000012">
    <property type="protein sequence ID" value="OHA52225.1"/>
    <property type="molecule type" value="Genomic_DNA"/>
</dbReference>
<feature type="transmembrane region" description="Helical" evidence="1">
    <location>
        <begin position="61"/>
        <end position="83"/>
    </location>
</feature>
<reference evidence="2 3" key="1">
    <citation type="journal article" date="2016" name="Nat. Commun.">
        <title>Thousands of microbial genomes shed light on interconnected biogeochemical processes in an aquifer system.</title>
        <authorList>
            <person name="Anantharaman K."/>
            <person name="Brown C.T."/>
            <person name="Hug L.A."/>
            <person name="Sharon I."/>
            <person name="Castelle C.J."/>
            <person name="Probst A.J."/>
            <person name="Thomas B.C."/>
            <person name="Singh A."/>
            <person name="Wilkins M.J."/>
            <person name="Karaoz U."/>
            <person name="Brodie E.L."/>
            <person name="Williams K.H."/>
            <person name="Hubbard S.S."/>
            <person name="Banfield J.F."/>
        </authorList>
    </citation>
    <scope>NUCLEOTIDE SEQUENCE [LARGE SCALE GENOMIC DNA]</scope>
</reference>
<evidence type="ECO:0000256" key="1">
    <source>
        <dbReference type="SAM" id="Phobius"/>
    </source>
</evidence>
<accession>A0A1G2PV84</accession>
<evidence type="ECO:0000313" key="3">
    <source>
        <dbReference type="Proteomes" id="UP000176951"/>
    </source>
</evidence>
<evidence type="ECO:0000313" key="2">
    <source>
        <dbReference type="EMBL" id="OHA52225.1"/>
    </source>
</evidence>